<dbReference type="AlphaFoldDB" id="A0AA35SID7"/>
<dbReference type="EMBL" id="CASHTH010002430">
    <property type="protein sequence ID" value="CAI8029718.1"/>
    <property type="molecule type" value="Genomic_DNA"/>
</dbReference>
<reference evidence="1" key="1">
    <citation type="submission" date="2023-03" db="EMBL/GenBank/DDBJ databases">
        <authorList>
            <person name="Steffen K."/>
            <person name="Cardenas P."/>
        </authorList>
    </citation>
    <scope>NUCLEOTIDE SEQUENCE</scope>
</reference>
<proteinExistence type="predicted"/>
<name>A0AA35SID7_GEOBA</name>
<comment type="caution">
    <text evidence="1">The sequence shown here is derived from an EMBL/GenBank/DDBJ whole genome shotgun (WGS) entry which is preliminary data.</text>
</comment>
<feature type="non-terminal residue" evidence="1">
    <location>
        <position position="1"/>
    </location>
</feature>
<gene>
    <name evidence="1" type="ORF">GBAR_LOCUS16857</name>
</gene>
<protein>
    <submittedName>
        <fullName evidence="1">Uncharacterized protein</fullName>
    </submittedName>
</protein>
<evidence type="ECO:0000313" key="2">
    <source>
        <dbReference type="Proteomes" id="UP001174909"/>
    </source>
</evidence>
<evidence type="ECO:0000313" key="1">
    <source>
        <dbReference type="EMBL" id="CAI8029718.1"/>
    </source>
</evidence>
<sequence>TDGVSGNSNACDFTTRLSRAQVKSNFRNDLSGELTQHAHSPV</sequence>
<accession>A0AA35SID7</accession>
<dbReference type="Proteomes" id="UP001174909">
    <property type="component" value="Unassembled WGS sequence"/>
</dbReference>
<organism evidence="1 2">
    <name type="scientific">Geodia barretti</name>
    <name type="common">Barrett's horny sponge</name>
    <dbReference type="NCBI Taxonomy" id="519541"/>
    <lineage>
        <taxon>Eukaryota</taxon>
        <taxon>Metazoa</taxon>
        <taxon>Porifera</taxon>
        <taxon>Demospongiae</taxon>
        <taxon>Heteroscleromorpha</taxon>
        <taxon>Tetractinellida</taxon>
        <taxon>Astrophorina</taxon>
        <taxon>Geodiidae</taxon>
        <taxon>Geodia</taxon>
    </lineage>
</organism>
<keyword evidence="2" id="KW-1185">Reference proteome</keyword>